<evidence type="ECO:0000259" key="2">
    <source>
        <dbReference type="Pfam" id="PF01814"/>
    </source>
</evidence>
<dbReference type="RefSeq" id="WP_201660698.1">
    <property type="nucleotide sequence ID" value="NZ_CAJHCS010000041.1"/>
</dbReference>
<gene>
    <name evidence="3" type="ORF">V4C55_37400</name>
</gene>
<evidence type="ECO:0000256" key="1">
    <source>
        <dbReference type="SAM" id="Phobius"/>
    </source>
</evidence>
<comment type="caution">
    <text evidence="3">The sequence shown here is derived from an EMBL/GenBank/DDBJ whole genome shotgun (WGS) entry which is preliminary data.</text>
</comment>
<name>A0ABU9QPQ9_9BURK</name>
<evidence type="ECO:0000313" key="4">
    <source>
        <dbReference type="Proteomes" id="UP001494588"/>
    </source>
</evidence>
<evidence type="ECO:0000313" key="3">
    <source>
        <dbReference type="EMBL" id="MEM5291411.1"/>
    </source>
</evidence>
<dbReference type="CDD" id="cd12108">
    <property type="entry name" value="Hr-like"/>
    <property type="match status" value="1"/>
</dbReference>
<keyword evidence="1" id="KW-1133">Transmembrane helix</keyword>
<protein>
    <submittedName>
        <fullName evidence="3">Hemerythrin domain-containing protein</fullName>
    </submittedName>
</protein>
<feature type="transmembrane region" description="Helical" evidence="1">
    <location>
        <begin position="161"/>
        <end position="180"/>
    </location>
</feature>
<reference evidence="3 4" key="1">
    <citation type="submission" date="2024-01" db="EMBL/GenBank/DDBJ databases">
        <title>The diversity of rhizobia nodulating Mimosa spp. in eleven states of Brazil covering several biomes is determined by host plant, location, and edaphic factors.</title>
        <authorList>
            <person name="Rouws L."/>
            <person name="Barauna A."/>
            <person name="Beukes C."/>
            <person name="De Faria S.M."/>
            <person name="Gross E."/>
            <person name="Dos Reis Junior F.B."/>
            <person name="Simon M."/>
            <person name="Maluk M."/>
            <person name="Odee D.W."/>
            <person name="Kenicer G."/>
            <person name="Young J.P.W."/>
            <person name="Reis V.M."/>
            <person name="Zilli J."/>
            <person name="James E.K."/>
        </authorList>
    </citation>
    <scope>NUCLEOTIDE SEQUENCE [LARGE SCALE GENOMIC DNA]</scope>
    <source>
        <strain evidence="3 4">JPY77</strain>
    </source>
</reference>
<keyword evidence="4" id="KW-1185">Reference proteome</keyword>
<proteinExistence type="predicted"/>
<dbReference type="Proteomes" id="UP001494588">
    <property type="component" value="Unassembled WGS sequence"/>
</dbReference>
<organism evidence="3 4">
    <name type="scientific">Paraburkholderia sabiae</name>
    <dbReference type="NCBI Taxonomy" id="273251"/>
    <lineage>
        <taxon>Bacteria</taxon>
        <taxon>Pseudomonadati</taxon>
        <taxon>Pseudomonadota</taxon>
        <taxon>Betaproteobacteria</taxon>
        <taxon>Burkholderiales</taxon>
        <taxon>Burkholderiaceae</taxon>
        <taxon>Paraburkholderia</taxon>
    </lineage>
</organism>
<keyword evidence="1" id="KW-0812">Transmembrane</keyword>
<dbReference type="PANTHER" id="PTHR35585:SF1">
    <property type="entry name" value="HHE DOMAIN PROTEIN (AFU_ORTHOLOGUE AFUA_4G00730)"/>
    <property type="match status" value="1"/>
</dbReference>
<sequence length="190" mass="21433">MRYVPTITTMIRLDHTHVLAAFHRYGSETSWWRKRAIVTSVCRALEIHAQLEEEIFYPALARIAPTDETLKKSRPEHDEMREVIAKLRGMGPENAAYDSLFMQLMRDTLHHVADEETRLLPLAERALGPELRALGADMTRRRMQLLGEHPVEVAVNTAGTFPVATAVFVGLLACGVARLLGGNRRPVRKV</sequence>
<dbReference type="Pfam" id="PF01814">
    <property type="entry name" value="Hemerythrin"/>
    <property type="match status" value="1"/>
</dbReference>
<dbReference type="PANTHER" id="PTHR35585">
    <property type="entry name" value="HHE DOMAIN PROTEIN (AFU_ORTHOLOGUE AFUA_4G00730)"/>
    <property type="match status" value="1"/>
</dbReference>
<accession>A0ABU9QPQ9</accession>
<keyword evidence="1" id="KW-0472">Membrane</keyword>
<dbReference type="Gene3D" id="1.20.120.520">
    <property type="entry name" value="nmb1532 protein domain like"/>
    <property type="match status" value="1"/>
</dbReference>
<dbReference type="EMBL" id="JAZHGC010000050">
    <property type="protein sequence ID" value="MEM5291411.1"/>
    <property type="molecule type" value="Genomic_DNA"/>
</dbReference>
<feature type="domain" description="Hemerythrin-like" evidence="2">
    <location>
        <begin position="7"/>
        <end position="123"/>
    </location>
</feature>
<dbReference type="InterPro" id="IPR012312">
    <property type="entry name" value="Hemerythrin-like"/>
</dbReference>